<reference evidence="2 3" key="1">
    <citation type="submission" date="2019-06" db="EMBL/GenBank/DDBJ databases">
        <title>Genome of Methylobacterium sp. 17Sr1-39.</title>
        <authorList>
            <person name="Seo T."/>
        </authorList>
    </citation>
    <scope>NUCLEOTIDE SEQUENCE [LARGE SCALE GENOMIC DNA]</scope>
    <source>
        <strain evidence="2 3">17Sr1-39</strain>
    </source>
</reference>
<dbReference type="Proteomes" id="UP000305267">
    <property type="component" value="Unassembled WGS sequence"/>
</dbReference>
<name>A0A5C4LQC7_9HYPH</name>
<feature type="domain" description="DUF2268" evidence="1">
    <location>
        <begin position="86"/>
        <end position="209"/>
    </location>
</feature>
<proteinExistence type="predicted"/>
<organism evidence="2 3">
    <name type="scientific">Methylobacterium terricola</name>
    <dbReference type="NCBI Taxonomy" id="2583531"/>
    <lineage>
        <taxon>Bacteria</taxon>
        <taxon>Pseudomonadati</taxon>
        <taxon>Pseudomonadota</taxon>
        <taxon>Alphaproteobacteria</taxon>
        <taxon>Hyphomicrobiales</taxon>
        <taxon>Methylobacteriaceae</taxon>
        <taxon>Methylobacterium</taxon>
    </lineage>
</organism>
<evidence type="ECO:0000313" key="2">
    <source>
        <dbReference type="EMBL" id="TNC15964.1"/>
    </source>
</evidence>
<dbReference type="RefSeq" id="WP_139033785.1">
    <property type="nucleotide sequence ID" value="NZ_VDDA01000001.1"/>
</dbReference>
<evidence type="ECO:0000259" key="1">
    <source>
        <dbReference type="Pfam" id="PF10026"/>
    </source>
</evidence>
<dbReference type="OrthoDB" id="69012at2"/>
<comment type="caution">
    <text evidence="2">The sequence shown here is derived from an EMBL/GenBank/DDBJ whole genome shotgun (WGS) entry which is preliminary data.</text>
</comment>
<accession>A0A5C4LQC7</accession>
<protein>
    <recommendedName>
        <fullName evidence="1">DUF2268 domain-containing protein</fullName>
    </recommendedName>
</protein>
<gene>
    <name evidence="2" type="ORF">FF100_01475</name>
</gene>
<keyword evidence="3" id="KW-1185">Reference proteome</keyword>
<evidence type="ECO:0000313" key="3">
    <source>
        <dbReference type="Proteomes" id="UP000305267"/>
    </source>
</evidence>
<dbReference type="EMBL" id="VDDA01000001">
    <property type="protein sequence ID" value="TNC15964.1"/>
    <property type="molecule type" value="Genomic_DNA"/>
</dbReference>
<dbReference type="InterPro" id="IPR018728">
    <property type="entry name" value="DUF2268"/>
</dbReference>
<dbReference type="Pfam" id="PF10026">
    <property type="entry name" value="DUF2268"/>
    <property type="match status" value="1"/>
</dbReference>
<dbReference type="AlphaFoldDB" id="A0A5C4LQC7"/>
<sequence>MTVEIVVFNGSGRLPADLEAEIRAGIGEGVSALGQHLELGRIGIAVHVNELMGSEDGFGGLSLAPDSCRISVDPYSDMLPRVARPRAAAVAIHELHHVLRMRQPFWPRAADICAGEAIVLEGLATHCEMFLGQAEPWLVREARNPLTHQYLREITPDVADPRSNWGWIYRRRELPTGTAIYPMGHAVVGAYLSAAGTTPIDAIGVPWQDVWATWSDLSSRSLRG</sequence>